<accession>A0ABY7ET48</accession>
<dbReference type="EMBL" id="CP111019">
    <property type="protein sequence ID" value="WAR11986.1"/>
    <property type="molecule type" value="Genomic_DNA"/>
</dbReference>
<evidence type="ECO:0000313" key="1">
    <source>
        <dbReference type="EMBL" id="WAR11986.1"/>
    </source>
</evidence>
<reference evidence="1" key="1">
    <citation type="submission" date="2022-11" db="EMBL/GenBank/DDBJ databases">
        <title>Centuries of genome instability and evolution in soft-shell clam transmissible cancer (bioRxiv).</title>
        <authorList>
            <person name="Hart S.F.M."/>
            <person name="Yonemitsu M.A."/>
            <person name="Giersch R.M."/>
            <person name="Beal B.F."/>
            <person name="Arriagada G."/>
            <person name="Davis B.W."/>
            <person name="Ostrander E.A."/>
            <person name="Goff S.P."/>
            <person name="Metzger M.J."/>
        </authorList>
    </citation>
    <scope>NUCLEOTIDE SEQUENCE</scope>
    <source>
        <strain evidence="1">MELC-2E11</strain>
        <tissue evidence="1">Siphon/mantle</tissue>
    </source>
</reference>
<organism evidence="1 2">
    <name type="scientific">Mya arenaria</name>
    <name type="common">Soft-shell clam</name>
    <dbReference type="NCBI Taxonomy" id="6604"/>
    <lineage>
        <taxon>Eukaryota</taxon>
        <taxon>Metazoa</taxon>
        <taxon>Spiralia</taxon>
        <taxon>Lophotrochozoa</taxon>
        <taxon>Mollusca</taxon>
        <taxon>Bivalvia</taxon>
        <taxon>Autobranchia</taxon>
        <taxon>Heteroconchia</taxon>
        <taxon>Euheterodonta</taxon>
        <taxon>Imparidentia</taxon>
        <taxon>Neoheterodontei</taxon>
        <taxon>Myida</taxon>
        <taxon>Myoidea</taxon>
        <taxon>Myidae</taxon>
        <taxon>Mya</taxon>
    </lineage>
</organism>
<dbReference type="Proteomes" id="UP001164746">
    <property type="component" value="Chromosome 8"/>
</dbReference>
<proteinExistence type="predicted"/>
<keyword evidence="2" id="KW-1185">Reference proteome</keyword>
<gene>
    <name evidence="1" type="ORF">MAR_026166</name>
</gene>
<evidence type="ECO:0000313" key="2">
    <source>
        <dbReference type="Proteomes" id="UP001164746"/>
    </source>
</evidence>
<name>A0ABY7ET48_MYAAR</name>
<protein>
    <submittedName>
        <fullName evidence="1">Uncharacterized protein</fullName>
    </submittedName>
</protein>
<sequence>MLQSSITTKKCRRVLVFRWHRRFREGRCCIEDDDRIVTTDITWLWDLDPETKAQSCIWKTPETSSRIKARGHKSGSEA</sequence>